<dbReference type="PROSITE" id="PS51257">
    <property type="entry name" value="PROKAR_LIPOPROTEIN"/>
    <property type="match status" value="1"/>
</dbReference>
<evidence type="ECO:0000256" key="1">
    <source>
        <dbReference type="SAM" id="Coils"/>
    </source>
</evidence>
<dbReference type="STRING" id="1987383.A5844_001213"/>
<dbReference type="EMBL" id="NGMO01000002">
    <property type="protein sequence ID" value="OTP11079.1"/>
    <property type="molecule type" value="Genomic_DNA"/>
</dbReference>
<keyword evidence="2" id="KW-0732">Signal</keyword>
<feature type="chain" id="PRO_5039319935" description="Lipoprotein" evidence="2">
    <location>
        <begin position="24"/>
        <end position="362"/>
    </location>
</feature>
<evidence type="ECO:0008006" key="5">
    <source>
        <dbReference type="Google" id="ProtNLM"/>
    </source>
</evidence>
<accession>A0A242K092</accession>
<sequence length="362" mass="40533">MYSKNWKKKLVMGVMVGSIFVFAGCSASTDKSKTATSETKTAEVVKSKMKQIEKNVEKILAEKDKDTKLSEYKKFVTESSAYSKSDKTEKKITNTYTESIKKIKTNFKEQDDKDLKENTLDNLEEATENDLSQKVNTLDELKKWVQKESTDVYSQAEVDSLIKKIDDTITTYKNQLEKIKIDNQEATSTETTTESSEVATLQENVSEEPQVVYTNLLNSIEEAAQYLGQKLPQSGGSDAFENGQQNSDGSFTFHYQLHGGPEGITWNIITVNNNGEIIQDDYFKTVPNEATNNNVSTLSQAAISELEAAQLAIAKHNELGRPNATDAGRETTADGYYFYYMADGTDQMYKYFVSNSGQVQAE</sequence>
<gene>
    <name evidence="3" type="ORF">A5844_001213</name>
</gene>
<evidence type="ECO:0000313" key="4">
    <source>
        <dbReference type="Proteomes" id="UP000194933"/>
    </source>
</evidence>
<dbReference type="Proteomes" id="UP000194933">
    <property type="component" value="Unassembled WGS sequence"/>
</dbReference>
<dbReference type="RefSeq" id="WP_002286103.1">
    <property type="nucleotide sequence ID" value="NZ_NGMO01000002.1"/>
</dbReference>
<feature type="signal peptide" evidence="2">
    <location>
        <begin position="1"/>
        <end position="23"/>
    </location>
</feature>
<organism evidence="3 4">
    <name type="scientific">Candidatus Enterococcus wittei</name>
    <dbReference type="NCBI Taxonomy" id="1987383"/>
    <lineage>
        <taxon>Bacteria</taxon>
        <taxon>Bacillati</taxon>
        <taxon>Bacillota</taxon>
        <taxon>Bacilli</taxon>
        <taxon>Lactobacillales</taxon>
        <taxon>Enterococcaceae</taxon>
        <taxon>Enterococcus</taxon>
    </lineage>
</organism>
<dbReference type="AlphaFoldDB" id="A0A242K092"/>
<name>A0A242K092_9ENTE</name>
<proteinExistence type="predicted"/>
<keyword evidence="4" id="KW-1185">Reference proteome</keyword>
<protein>
    <recommendedName>
        <fullName evidence="5">Lipoprotein</fullName>
    </recommendedName>
</protein>
<evidence type="ECO:0000256" key="2">
    <source>
        <dbReference type="SAM" id="SignalP"/>
    </source>
</evidence>
<reference evidence="3 4" key="1">
    <citation type="submission" date="2017-05" db="EMBL/GenBank/DDBJ databases">
        <title>The Genome Sequence of Enterococcus sp. 10A9_DIV0425.</title>
        <authorList>
            <consortium name="The Broad Institute Genomics Platform"/>
            <consortium name="The Broad Institute Genomic Center for Infectious Diseases"/>
            <person name="Earl A."/>
            <person name="Manson A."/>
            <person name="Schwartman J."/>
            <person name="Gilmore M."/>
            <person name="Abouelleil A."/>
            <person name="Cao P."/>
            <person name="Chapman S."/>
            <person name="Cusick C."/>
            <person name="Shea T."/>
            <person name="Young S."/>
            <person name="Neafsey D."/>
            <person name="Nusbaum C."/>
            <person name="Birren B."/>
        </authorList>
    </citation>
    <scope>NUCLEOTIDE SEQUENCE [LARGE SCALE GENOMIC DNA]</scope>
    <source>
        <strain evidence="3 4">10A9_DIV0425</strain>
    </source>
</reference>
<keyword evidence="1" id="KW-0175">Coiled coil</keyword>
<feature type="coiled-coil region" evidence="1">
    <location>
        <begin position="162"/>
        <end position="189"/>
    </location>
</feature>
<comment type="caution">
    <text evidence="3">The sequence shown here is derived from an EMBL/GenBank/DDBJ whole genome shotgun (WGS) entry which is preliminary data.</text>
</comment>
<evidence type="ECO:0000313" key="3">
    <source>
        <dbReference type="EMBL" id="OTP11079.1"/>
    </source>
</evidence>